<feature type="signal peptide" evidence="1">
    <location>
        <begin position="1"/>
        <end position="28"/>
    </location>
</feature>
<dbReference type="GO" id="GO:0016787">
    <property type="term" value="F:hydrolase activity"/>
    <property type="evidence" value="ECO:0007669"/>
    <property type="project" value="UniProtKB-KW"/>
</dbReference>
<dbReference type="Proteomes" id="UP000548355">
    <property type="component" value="Unassembled WGS sequence"/>
</dbReference>
<proteinExistence type="predicted"/>
<evidence type="ECO:0000256" key="1">
    <source>
        <dbReference type="SAM" id="SignalP"/>
    </source>
</evidence>
<dbReference type="InterPro" id="IPR008979">
    <property type="entry name" value="Galactose-bd-like_sf"/>
</dbReference>
<dbReference type="EMBL" id="JABXEU010000005">
    <property type="protein sequence ID" value="NVH36068.1"/>
    <property type="molecule type" value="Genomic_DNA"/>
</dbReference>
<name>A0A0Z7YY82_STRSU</name>
<organism evidence="4 5">
    <name type="scientific">Streptococcus suis</name>
    <dbReference type="NCBI Taxonomy" id="1307"/>
    <lineage>
        <taxon>Bacteria</taxon>
        <taxon>Bacillati</taxon>
        <taxon>Bacillota</taxon>
        <taxon>Bacilli</taxon>
        <taxon>Lactobacillales</taxon>
        <taxon>Streptococcaceae</taxon>
        <taxon>Streptococcus</taxon>
    </lineage>
</organism>
<dbReference type="InterPro" id="IPR011071">
    <property type="entry name" value="Lyase_8-like_C"/>
</dbReference>
<reference evidence="4 5" key="1">
    <citation type="submission" date="2020-06" db="EMBL/GenBank/DDBJ databases">
        <title>Pan-genome analysis of Streptococcus suis serotype 2 revealed genomic diversity among strains of different virulence.</title>
        <authorList>
            <person name="Guo G."/>
            <person name="Zhang W."/>
        </authorList>
    </citation>
    <scope>NUCLEOTIDE SEQUENCE [LARGE SCALE GENOMIC DNA]</scope>
    <source>
        <strain evidence="4 5">ZJ92091101</strain>
    </source>
</reference>
<gene>
    <name evidence="4" type="ORF">HU146_02165</name>
    <name evidence="3" type="ORF">Q7V77_01460</name>
</gene>
<dbReference type="Pfam" id="PF08306">
    <property type="entry name" value="Glyco_hydro_98M"/>
    <property type="match status" value="1"/>
</dbReference>
<dbReference type="InterPro" id="IPR038637">
    <property type="entry name" value="NPCBM_sf"/>
</dbReference>
<evidence type="ECO:0000313" key="5">
    <source>
        <dbReference type="Proteomes" id="UP000548355"/>
    </source>
</evidence>
<dbReference type="SMART" id="SM00776">
    <property type="entry name" value="NPCBM"/>
    <property type="match status" value="2"/>
</dbReference>
<feature type="chain" id="PRO_5042680964" evidence="1">
    <location>
        <begin position="29"/>
        <end position="979"/>
    </location>
</feature>
<accession>A0A0Z7YY82</accession>
<dbReference type="GO" id="GO:0005975">
    <property type="term" value="P:carbohydrate metabolic process"/>
    <property type="evidence" value="ECO:0007669"/>
    <property type="project" value="InterPro"/>
</dbReference>
<dbReference type="Pfam" id="PF08307">
    <property type="entry name" value="Glyco_hydro_98C"/>
    <property type="match status" value="1"/>
</dbReference>
<dbReference type="InterPro" id="IPR013191">
    <property type="entry name" value="GH98_central"/>
</dbReference>
<evidence type="ECO:0000313" key="3">
    <source>
        <dbReference type="EMBL" id="MDW8634396.1"/>
    </source>
</evidence>
<keyword evidence="3" id="KW-0378">Hydrolase</keyword>
<dbReference type="RefSeq" id="WP_024383720.1">
    <property type="nucleotide sequence ID" value="NZ_BCCT01000003.1"/>
</dbReference>
<dbReference type="Gene3D" id="3.20.20.80">
    <property type="entry name" value="Glycosidases"/>
    <property type="match status" value="1"/>
</dbReference>
<evidence type="ECO:0000313" key="4">
    <source>
        <dbReference type="EMBL" id="NVH36068.1"/>
    </source>
</evidence>
<dbReference type="Gene3D" id="3.30.2330.20">
    <property type="entry name" value="family 98 glycoside hydrolase"/>
    <property type="match status" value="1"/>
</dbReference>
<dbReference type="Pfam" id="PF08305">
    <property type="entry name" value="NPCBM"/>
    <property type="match status" value="2"/>
</dbReference>
<dbReference type="InterPro" id="IPR013190">
    <property type="entry name" value="GH98_C"/>
</dbReference>
<protein>
    <submittedName>
        <fullName evidence="3">Glycoside hydrolase family 98 domain-containing protein</fullName>
    </submittedName>
    <submittedName>
        <fullName evidence="4">NPCBM/NEW2 domain-containing protein</fullName>
    </submittedName>
</protein>
<sequence>MKNNKRKFTLLTIATLASAFLFQNHVFASEVSLSDLNWTTATHGDATSSKTVQKNKPFTAGNENRENKISLKMEDGSIREFEKGIGTVAANPSTISYDISNLGATKFKSFVGIDRTAVPTDNRYSKISKFEVLVDGAVIYTSIDNYPDGIKYDTSAIWLELDIPSNAQIIEFKSYSGEHTWGDEVVLGNPTFEIPDSSEIQDDAVDVVDQTSPNELPVRENSVYLSDLDWRSASHGDATASKTIQKNKPFTLGNNGSNQKISLKMSDGSIKEFEKGLGTIAAGPSTIQYDISGAGVSRFTTFVGLDRSAGHADSRYANIEKFEIEVDGTVIYSTLNEYPDGFNYDTPAIKVDVEIPEGARSIRLNSYSGQQTWGDELVLAGAYFVASGQFRNPNDFEPAPKRREISNTSPLLMMPLYANGSEYSKGNYSFWGEDTLVGKWENIDPELKPYTVIQVHPDDLPHRAGVAQDFYEKILEQAQNYVNPTTGQNEPIPVILTVYTAGNQSHYTAAHWITMEWIDRMYEKYSCLQGIFSTENYWVWAGNVESNAAEYLKLSARHGGYFIWSEQNNGASIEKALGTQGRPIFKETVEKYWQNFIFMFKNTPAHEGNDAPTVSYMTGLWLADYAYQWGGLMDTWKWYETGKWKLFESSGIGKTQGNRQWLTQPEAMLGAEAINIYLNGGSVYNFEHPAYTYGVRNEESPLYSTVIENFFKYVINNPAPSKEDVLAATKILINGNFSSKRDGHFYVDVNTATHQSPLYTTGRYGVIPAVPSSISSEVLNSKLPDHIQVVSLNDGSMSSAANRRNLLNGLYPEEYTGNIFGDEIDNRAFIYNYEYNRDNDQTGSFELSGKEFDVTLKSHSFTIVENIATGLNIKQNNFRINKDSLWEGASNSTQARALPQLSKSDAINWVFNTYIHNTPSSEQRETVYVLKNVSKQPTVEILNSSDSNFVTPSVEYNSESKTATIRIVSNGYVDLNINY</sequence>
<reference evidence="3" key="2">
    <citation type="submission" date="2023-07" db="EMBL/GenBank/DDBJ databases">
        <title>Characterization of virulence traits, antimicrobial resistance genes carried by mobile genetic elements and competence in Streptococcus suis strains isolated in France.</title>
        <authorList>
            <person name="Dechene-Tempier M."/>
            <person name="Marois-Crehan C."/>
            <person name="De Boisseson C."/>
            <person name="Lucas P."/>
            <person name="Bougeard S."/>
            <person name="Libante V."/>
            <person name="Payot S."/>
        </authorList>
    </citation>
    <scope>NUCLEOTIDE SEQUENCE</scope>
    <source>
        <strain evidence="3">1532</strain>
    </source>
</reference>
<dbReference type="Gene3D" id="2.60.120.1060">
    <property type="entry name" value="NPCBM/NEW2 domain"/>
    <property type="match status" value="2"/>
</dbReference>
<dbReference type="Proteomes" id="UP001272448">
    <property type="component" value="Unassembled WGS sequence"/>
</dbReference>
<evidence type="ECO:0000259" key="2">
    <source>
        <dbReference type="SMART" id="SM00776"/>
    </source>
</evidence>
<dbReference type="InterPro" id="IPR013222">
    <property type="entry name" value="Glyco_hyd_98_carb-bd"/>
</dbReference>
<comment type="caution">
    <text evidence="4">The sequence shown here is derived from an EMBL/GenBank/DDBJ whole genome shotgun (WGS) entry which is preliminary data.</text>
</comment>
<feature type="domain" description="Glycosyl hydrolase family 98 putative carbohydrate-binding module" evidence="2">
    <location>
        <begin position="27"/>
        <end position="194"/>
    </location>
</feature>
<feature type="domain" description="Glycosyl hydrolase family 98 putative carbohydrate-binding module" evidence="2">
    <location>
        <begin position="219"/>
        <end position="386"/>
    </location>
</feature>
<dbReference type="AlphaFoldDB" id="A0A0Z7YY82"/>
<dbReference type="SUPFAM" id="SSF49785">
    <property type="entry name" value="Galactose-binding domain-like"/>
    <property type="match status" value="2"/>
</dbReference>
<keyword evidence="1" id="KW-0732">Signal</keyword>
<dbReference type="Gene3D" id="2.60.220.10">
    <property type="entry name" value="Polysaccharide lyase family 8-like, C-terminal"/>
    <property type="match status" value="1"/>
</dbReference>
<dbReference type="EMBL" id="JAUTFT010000002">
    <property type="protein sequence ID" value="MDW8634396.1"/>
    <property type="molecule type" value="Genomic_DNA"/>
</dbReference>